<dbReference type="Proteomes" id="UP000281406">
    <property type="component" value="Unassembled WGS sequence"/>
</dbReference>
<dbReference type="EMBL" id="RJVU01048406">
    <property type="protein sequence ID" value="ROL43421.1"/>
    <property type="molecule type" value="Genomic_DNA"/>
</dbReference>
<feature type="chain" id="PRO_5018056320" evidence="1">
    <location>
        <begin position="16"/>
        <end position="83"/>
    </location>
</feature>
<keyword evidence="3" id="KW-1185">Reference proteome</keyword>
<evidence type="ECO:0000313" key="2">
    <source>
        <dbReference type="EMBL" id="ROL43421.1"/>
    </source>
</evidence>
<accession>A0A3N0YC16</accession>
<dbReference type="OrthoDB" id="8942923at2759"/>
<organism evidence="2 3">
    <name type="scientific">Anabarilius grahami</name>
    <name type="common">Kanglang fish</name>
    <name type="synonym">Barilius grahami</name>
    <dbReference type="NCBI Taxonomy" id="495550"/>
    <lineage>
        <taxon>Eukaryota</taxon>
        <taxon>Metazoa</taxon>
        <taxon>Chordata</taxon>
        <taxon>Craniata</taxon>
        <taxon>Vertebrata</taxon>
        <taxon>Euteleostomi</taxon>
        <taxon>Actinopterygii</taxon>
        <taxon>Neopterygii</taxon>
        <taxon>Teleostei</taxon>
        <taxon>Ostariophysi</taxon>
        <taxon>Cypriniformes</taxon>
        <taxon>Xenocyprididae</taxon>
        <taxon>Xenocypridinae</taxon>
        <taxon>Xenocypridinae incertae sedis</taxon>
        <taxon>Anabarilius</taxon>
    </lineage>
</organism>
<keyword evidence="1" id="KW-0732">Signal</keyword>
<evidence type="ECO:0000313" key="3">
    <source>
        <dbReference type="Proteomes" id="UP000281406"/>
    </source>
</evidence>
<feature type="signal peptide" evidence="1">
    <location>
        <begin position="1"/>
        <end position="15"/>
    </location>
</feature>
<protein>
    <submittedName>
        <fullName evidence="2">Uncharacterized protein</fullName>
    </submittedName>
</protein>
<reference evidence="2 3" key="1">
    <citation type="submission" date="2018-10" db="EMBL/GenBank/DDBJ databases">
        <title>Genome assembly for a Yunnan-Guizhou Plateau 3E fish, Anabarilius grahami (Regan), and its evolutionary and genetic applications.</title>
        <authorList>
            <person name="Jiang W."/>
        </authorList>
    </citation>
    <scope>NUCLEOTIDE SEQUENCE [LARGE SCALE GENOMIC DNA]</scope>
    <source>
        <strain evidence="2">AG-KIZ</strain>
        <tissue evidence="2">Muscle</tissue>
    </source>
</reference>
<comment type="caution">
    <text evidence="2">The sequence shown here is derived from an EMBL/GenBank/DDBJ whole genome shotgun (WGS) entry which is preliminary data.</text>
</comment>
<proteinExistence type="predicted"/>
<gene>
    <name evidence="2" type="ORF">DPX16_17242</name>
</gene>
<evidence type="ECO:0000256" key="1">
    <source>
        <dbReference type="SAM" id="SignalP"/>
    </source>
</evidence>
<sequence length="83" mass="9099">MLTCLLLALWAVDRGQHGLLTIATAMHCITAFDELQADFKVPIDQGNPLHAILKKTINSSVDITIGIGIIIDDVIDKINLIYQ</sequence>
<name>A0A3N0YC16_ANAGA</name>
<dbReference type="AlphaFoldDB" id="A0A3N0YC16"/>